<dbReference type="GO" id="GO:0016743">
    <property type="term" value="F:carboxyl- or carbamoyltransferase activity"/>
    <property type="evidence" value="ECO:0007669"/>
    <property type="project" value="InterPro"/>
</dbReference>
<organism evidence="3">
    <name type="scientific">marine metagenome</name>
    <dbReference type="NCBI Taxonomy" id="408172"/>
    <lineage>
        <taxon>unclassified sequences</taxon>
        <taxon>metagenomes</taxon>
        <taxon>ecological metagenomes</taxon>
    </lineage>
</organism>
<accession>A0A382W5B9</accession>
<dbReference type="InterPro" id="IPR036901">
    <property type="entry name" value="Asp/Orn_carbamoylTrfase_sf"/>
</dbReference>
<evidence type="ECO:0000259" key="2">
    <source>
        <dbReference type="Pfam" id="PF02729"/>
    </source>
</evidence>
<dbReference type="InterPro" id="IPR006130">
    <property type="entry name" value="Asp/Orn_carbamoylTrfase"/>
</dbReference>
<reference evidence="3" key="1">
    <citation type="submission" date="2018-05" db="EMBL/GenBank/DDBJ databases">
        <authorList>
            <person name="Lanie J.A."/>
            <person name="Ng W.-L."/>
            <person name="Kazmierczak K.M."/>
            <person name="Andrzejewski T.M."/>
            <person name="Davidsen T.M."/>
            <person name="Wayne K.J."/>
            <person name="Tettelin H."/>
            <person name="Glass J.I."/>
            <person name="Rusch D."/>
            <person name="Podicherti R."/>
            <person name="Tsui H.-C.T."/>
            <person name="Winkler M.E."/>
        </authorList>
    </citation>
    <scope>NUCLEOTIDE SEQUENCE</scope>
</reference>
<evidence type="ECO:0000313" key="3">
    <source>
        <dbReference type="EMBL" id="SVD53800.1"/>
    </source>
</evidence>
<sequence>MFEKQSTRTRLSFAIGMQKLGGNVVELNNKQVGFSTRESIE</sequence>
<gene>
    <name evidence="3" type="ORF">METZ01_LOCUS406654</name>
</gene>
<dbReference type="EMBL" id="UINC01157034">
    <property type="protein sequence ID" value="SVD53800.1"/>
    <property type="molecule type" value="Genomic_DNA"/>
</dbReference>
<dbReference type="Gene3D" id="3.40.50.1370">
    <property type="entry name" value="Aspartate/ornithine carbamoyltransferase"/>
    <property type="match status" value="1"/>
</dbReference>
<evidence type="ECO:0000256" key="1">
    <source>
        <dbReference type="ARBA" id="ARBA00022679"/>
    </source>
</evidence>
<proteinExistence type="predicted"/>
<feature type="domain" description="Aspartate/ornithine carbamoyltransferase carbamoyl-P binding" evidence="2">
    <location>
        <begin position="1"/>
        <end position="40"/>
    </location>
</feature>
<dbReference type="AlphaFoldDB" id="A0A382W5B9"/>
<dbReference type="SUPFAM" id="SSF53671">
    <property type="entry name" value="Aspartate/ornithine carbamoyltransferase"/>
    <property type="match status" value="1"/>
</dbReference>
<keyword evidence="1" id="KW-0808">Transferase</keyword>
<dbReference type="PROSITE" id="PS00097">
    <property type="entry name" value="CARBAMOYLTRANSFERASE"/>
    <property type="match status" value="1"/>
</dbReference>
<feature type="non-terminal residue" evidence="3">
    <location>
        <position position="41"/>
    </location>
</feature>
<name>A0A382W5B9_9ZZZZ</name>
<protein>
    <recommendedName>
        <fullName evidence="2">Aspartate/ornithine carbamoyltransferase carbamoyl-P binding domain-containing protein</fullName>
    </recommendedName>
</protein>
<dbReference type="Pfam" id="PF02729">
    <property type="entry name" value="OTCace_N"/>
    <property type="match status" value="1"/>
</dbReference>
<dbReference type="GO" id="GO:0006520">
    <property type="term" value="P:amino acid metabolic process"/>
    <property type="evidence" value="ECO:0007669"/>
    <property type="project" value="InterPro"/>
</dbReference>
<dbReference type="InterPro" id="IPR006132">
    <property type="entry name" value="Asp/Orn_carbamoyltranf_P-bd"/>
</dbReference>
<dbReference type="GO" id="GO:0016597">
    <property type="term" value="F:amino acid binding"/>
    <property type="evidence" value="ECO:0007669"/>
    <property type="project" value="InterPro"/>
</dbReference>